<dbReference type="STRING" id="83767.SAMN05660652_00834"/>
<dbReference type="AlphaFoldDB" id="A0A1G7XXX1"/>
<dbReference type="PROSITE" id="PS50949">
    <property type="entry name" value="HTH_GNTR"/>
    <property type="match status" value="1"/>
</dbReference>
<dbReference type="EMBL" id="FNCY01000002">
    <property type="protein sequence ID" value="SDG89034.1"/>
    <property type="molecule type" value="Genomic_DNA"/>
</dbReference>
<keyword evidence="2 5" id="KW-0238">DNA-binding</keyword>
<dbReference type="SUPFAM" id="SSF46785">
    <property type="entry name" value="Winged helix' DNA-binding domain"/>
    <property type="match status" value="1"/>
</dbReference>
<evidence type="ECO:0000256" key="1">
    <source>
        <dbReference type="ARBA" id="ARBA00023015"/>
    </source>
</evidence>
<dbReference type="InterPro" id="IPR036388">
    <property type="entry name" value="WH-like_DNA-bd_sf"/>
</dbReference>
<proteinExistence type="predicted"/>
<dbReference type="PANTHER" id="PTHR43537">
    <property type="entry name" value="TRANSCRIPTIONAL REGULATOR, GNTR FAMILY"/>
    <property type="match status" value="1"/>
</dbReference>
<dbReference type="SMART" id="SM00895">
    <property type="entry name" value="FCD"/>
    <property type="match status" value="1"/>
</dbReference>
<sequence length="233" mass="26307">MTKTDRLIEAFGKQIAQGDYVPGSALPSEAELCTRFETSRNVLREVVKVLSTKRLIDAQRHRGLFVMPREQWNYLDADVLEWVLEKGVNQDLISSLIEVRSLIEPTISRWAAERATAVDLVAIEANLNAMIASRGHPHAFHEADIGFHNAILLATHNVVIQQLSDAITALQRAIFDYTFRTDEAHIARTIQVHQELFDAIRRKNAVAAEEASRHMVLDTQDRAFAELVKEEVS</sequence>
<keyword evidence="1" id="KW-0805">Transcription regulation</keyword>
<dbReference type="Gene3D" id="1.20.120.530">
    <property type="entry name" value="GntR ligand-binding domain-like"/>
    <property type="match status" value="1"/>
</dbReference>
<evidence type="ECO:0000256" key="3">
    <source>
        <dbReference type="ARBA" id="ARBA00023163"/>
    </source>
</evidence>
<name>A0A1G7XXX1_9RHOO</name>
<dbReference type="Pfam" id="PF00392">
    <property type="entry name" value="GntR"/>
    <property type="match status" value="1"/>
</dbReference>
<organism evidence="5 6">
    <name type="scientific">Propionivibrio dicarboxylicus</name>
    <dbReference type="NCBI Taxonomy" id="83767"/>
    <lineage>
        <taxon>Bacteria</taxon>
        <taxon>Pseudomonadati</taxon>
        <taxon>Pseudomonadota</taxon>
        <taxon>Betaproteobacteria</taxon>
        <taxon>Rhodocyclales</taxon>
        <taxon>Rhodocyclaceae</taxon>
        <taxon>Propionivibrio</taxon>
    </lineage>
</organism>
<dbReference type="Gene3D" id="1.10.10.10">
    <property type="entry name" value="Winged helix-like DNA-binding domain superfamily/Winged helix DNA-binding domain"/>
    <property type="match status" value="1"/>
</dbReference>
<dbReference type="Proteomes" id="UP000198607">
    <property type="component" value="Unassembled WGS sequence"/>
</dbReference>
<reference evidence="5 6" key="1">
    <citation type="submission" date="2016-10" db="EMBL/GenBank/DDBJ databases">
        <authorList>
            <person name="de Groot N.N."/>
        </authorList>
    </citation>
    <scope>NUCLEOTIDE SEQUENCE [LARGE SCALE GENOMIC DNA]</scope>
    <source>
        <strain evidence="5 6">DSM 5885</strain>
    </source>
</reference>
<dbReference type="InterPro" id="IPR000524">
    <property type="entry name" value="Tscrpt_reg_HTH_GntR"/>
</dbReference>
<keyword evidence="3" id="KW-0804">Transcription</keyword>
<evidence type="ECO:0000256" key="2">
    <source>
        <dbReference type="ARBA" id="ARBA00023125"/>
    </source>
</evidence>
<dbReference type="InterPro" id="IPR008920">
    <property type="entry name" value="TF_FadR/GntR_C"/>
</dbReference>
<evidence type="ECO:0000259" key="4">
    <source>
        <dbReference type="PROSITE" id="PS50949"/>
    </source>
</evidence>
<gene>
    <name evidence="5" type="ORF">SAMN05660652_00834</name>
</gene>
<dbReference type="Pfam" id="PF07729">
    <property type="entry name" value="FCD"/>
    <property type="match status" value="1"/>
</dbReference>
<dbReference type="InterPro" id="IPR011711">
    <property type="entry name" value="GntR_C"/>
</dbReference>
<dbReference type="SUPFAM" id="SSF48008">
    <property type="entry name" value="GntR ligand-binding domain-like"/>
    <property type="match status" value="1"/>
</dbReference>
<evidence type="ECO:0000313" key="6">
    <source>
        <dbReference type="Proteomes" id="UP000198607"/>
    </source>
</evidence>
<dbReference type="CDD" id="cd07377">
    <property type="entry name" value="WHTH_GntR"/>
    <property type="match status" value="1"/>
</dbReference>
<dbReference type="GO" id="GO:0003700">
    <property type="term" value="F:DNA-binding transcription factor activity"/>
    <property type="evidence" value="ECO:0007669"/>
    <property type="project" value="InterPro"/>
</dbReference>
<keyword evidence="6" id="KW-1185">Reference proteome</keyword>
<dbReference type="PRINTS" id="PR00035">
    <property type="entry name" value="HTHGNTR"/>
</dbReference>
<accession>A0A1G7XXX1</accession>
<dbReference type="SMART" id="SM00345">
    <property type="entry name" value="HTH_GNTR"/>
    <property type="match status" value="1"/>
</dbReference>
<dbReference type="InterPro" id="IPR036390">
    <property type="entry name" value="WH_DNA-bd_sf"/>
</dbReference>
<evidence type="ECO:0000313" key="5">
    <source>
        <dbReference type="EMBL" id="SDG89034.1"/>
    </source>
</evidence>
<dbReference type="GO" id="GO:0003677">
    <property type="term" value="F:DNA binding"/>
    <property type="evidence" value="ECO:0007669"/>
    <property type="project" value="UniProtKB-KW"/>
</dbReference>
<protein>
    <submittedName>
        <fullName evidence="5">DNA-binding transcriptional regulator, FadR family</fullName>
    </submittedName>
</protein>
<dbReference type="RefSeq" id="WP_091934096.1">
    <property type="nucleotide sequence ID" value="NZ_FNCY01000002.1"/>
</dbReference>
<feature type="domain" description="HTH gntR-type" evidence="4">
    <location>
        <begin position="1"/>
        <end position="69"/>
    </location>
</feature>
<dbReference type="OrthoDB" id="9028214at2"/>
<dbReference type="PANTHER" id="PTHR43537:SF21">
    <property type="entry name" value="GALACTONATE OPERON TRANSCRIPTIONAL REPRESSOR"/>
    <property type="match status" value="1"/>
</dbReference>